<evidence type="ECO:0000313" key="3">
    <source>
        <dbReference type="EMBL" id="QDT73200.1"/>
    </source>
</evidence>
<gene>
    <name evidence="3" type="ORF">I41_23890</name>
</gene>
<dbReference type="InterPro" id="IPR011050">
    <property type="entry name" value="Pectin_lyase_fold/virulence"/>
</dbReference>
<dbReference type="KEGG" id="llh:I41_23890"/>
<keyword evidence="1 2" id="KW-0732">Signal</keyword>
<dbReference type="NCBIfam" id="TIGR02601">
    <property type="entry name" value="autotrns_rpt"/>
    <property type="match status" value="1"/>
</dbReference>
<dbReference type="Gene3D" id="2.60.120.380">
    <property type="match status" value="1"/>
</dbReference>
<dbReference type="AlphaFoldDB" id="A0A517TXV3"/>
<evidence type="ECO:0000313" key="4">
    <source>
        <dbReference type="Proteomes" id="UP000317909"/>
    </source>
</evidence>
<dbReference type="RefSeq" id="WP_145432726.1">
    <property type="nucleotide sequence ID" value="NZ_CP036339.1"/>
</dbReference>
<dbReference type="InterPro" id="IPR013425">
    <property type="entry name" value="Autotrns_rpt"/>
</dbReference>
<dbReference type="EMBL" id="CP036339">
    <property type="protein sequence ID" value="QDT73200.1"/>
    <property type="molecule type" value="Genomic_DNA"/>
</dbReference>
<dbReference type="InterPro" id="IPR024079">
    <property type="entry name" value="MetalloPept_cat_dom_sf"/>
</dbReference>
<dbReference type="SUPFAM" id="SSF51126">
    <property type="entry name" value="Pectin lyase-like"/>
    <property type="match status" value="1"/>
</dbReference>
<keyword evidence="4" id="KW-1185">Reference proteome</keyword>
<dbReference type="OrthoDB" id="247526at2"/>
<dbReference type="Gene3D" id="3.40.390.10">
    <property type="entry name" value="Collagenase (Catalytic Domain)"/>
    <property type="match status" value="1"/>
</dbReference>
<feature type="signal peptide" evidence="2">
    <location>
        <begin position="1"/>
        <end position="27"/>
    </location>
</feature>
<protein>
    <submittedName>
        <fullName evidence="3">Autotransporter-associated beta strand repeat protein</fullName>
    </submittedName>
</protein>
<dbReference type="SUPFAM" id="SSF55486">
    <property type="entry name" value="Metalloproteases ('zincins'), catalytic domain"/>
    <property type="match status" value="1"/>
</dbReference>
<name>A0A517TXV3_9BACT</name>
<feature type="chain" id="PRO_5021756842" evidence="2">
    <location>
        <begin position="28"/>
        <end position="1023"/>
    </location>
</feature>
<dbReference type="PROSITE" id="PS00018">
    <property type="entry name" value="EF_HAND_1"/>
    <property type="match status" value="1"/>
</dbReference>
<reference evidence="3 4" key="1">
    <citation type="submission" date="2019-02" db="EMBL/GenBank/DDBJ databases">
        <title>Deep-cultivation of Planctomycetes and their phenomic and genomic characterization uncovers novel biology.</title>
        <authorList>
            <person name="Wiegand S."/>
            <person name="Jogler M."/>
            <person name="Boedeker C."/>
            <person name="Pinto D."/>
            <person name="Vollmers J."/>
            <person name="Rivas-Marin E."/>
            <person name="Kohn T."/>
            <person name="Peeters S.H."/>
            <person name="Heuer A."/>
            <person name="Rast P."/>
            <person name="Oberbeckmann S."/>
            <person name="Bunk B."/>
            <person name="Jeske O."/>
            <person name="Meyerdierks A."/>
            <person name="Storesund J.E."/>
            <person name="Kallscheuer N."/>
            <person name="Luecker S."/>
            <person name="Lage O.M."/>
            <person name="Pohl T."/>
            <person name="Merkel B.J."/>
            <person name="Hornburger P."/>
            <person name="Mueller R.-W."/>
            <person name="Bruemmer F."/>
            <person name="Labrenz M."/>
            <person name="Spormann A.M."/>
            <person name="Op den Camp H."/>
            <person name="Overmann J."/>
            <person name="Amann R."/>
            <person name="Jetten M.S.M."/>
            <person name="Mascher T."/>
            <person name="Medema M.H."/>
            <person name="Devos D.P."/>
            <person name="Kaster A.-K."/>
            <person name="Ovreas L."/>
            <person name="Rohde M."/>
            <person name="Galperin M.Y."/>
            <person name="Jogler C."/>
        </authorList>
    </citation>
    <scope>NUCLEOTIDE SEQUENCE [LARGE SCALE GENOMIC DNA]</scope>
    <source>
        <strain evidence="3 4">I41</strain>
    </source>
</reference>
<accession>A0A517TXV3</accession>
<dbReference type="GO" id="GO:0008237">
    <property type="term" value="F:metallopeptidase activity"/>
    <property type="evidence" value="ECO:0007669"/>
    <property type="project" value="InterPro"/>
</dbReference>
<proteinExistence type="predicted"/>
<dbReference type="InterPro" id="IPR018247">
    <property type="entry name" value="EF_Hand_1_Ca_BS"/>
</dbReference>
<evidence type="ECO:0000256" key="1">
    <source>
        <dbReference type="ARBA" id="ARBA00022729"/>
    </source>
</evidence>
<organism evidence="3 4">
    <name type="scientific">Lacipirellula limnantheis</name>
    <dbReference type="NCBI Taxonomy" id="2528024"/>
    <lineage>
        <taxon>Bacteria</taxon>
        <taxon>Pseudomonadati</taxon>
        <taxon>Planctomycetota</taxon>
        <taxon>Planctomycetia</taxon>
        <taxon>Pirellulales</taxon>
        <taxon>Lacipirellulaceae</taxon>
        <taxon>Lacipirellula</taxon>
    </lineage>
</organism>
<evidence type="ECO:0000256" key="2">
    <source>
        <dbReference type="SAM" id="SignalP"/>
    </source>
</evidence>
<dbReference type="Pfam" id="PF12951">
    <property type="entry name" value="PATR"/>
    <property type="match status" value="2"/>
</dbReference>
<sequence length="1023" mass="104812" precursor="true">MERNAVYRLVRLATLALFTSLSSQGLAYEAQSRWTTTATDGTVGSTGAVGVPVTVTWSFAPDGTAIPAETFGTVPSNLINFLDAGWGIGPGGGDYASRPWFPIFQQSFDRISALSGVTYVYEPSDTGSSFSNAANRRGILGVRGDVRLGGKSYGAGSTTLASNYYPDYGEMMINTDQSAFFLNSANGSRRFRNTIMHESLHGLGLAHVEASVAGFLLEPILSASFDGPQLDDVLGLQRLYGDFYEKSGGNDVVAKATPLGLVSALQPRLIGTQGGSTFIGAGQTDFVSIDDVSDNDFFSLTLQETLDVTLKLSPQGTSYQVGPQGGTQTTFDSRTLSDLSLALFAPDGSAVLDFANAAGLGAEESIVRRLDAGTYYARVAGAQSNVQLYQFAVTASALPPRSLLWAGSMSSEWDVLLTANFTADGAPATFRAADDVRFDDASSVRAVTLTADVAPDSIVVDSAGEYRFVGAGGMIAGTLLVTGGGTFELANAGNSYGGDTLVAAGVLKITGDANAMVTPITVASGATLVMNAADAGDMASLIGVEAGAVMQVGELGTQSQVLPDSPTGITIDGLMRILDAETILHVSGSGAMVVEREEAQFRDNPLFGGEVVVQSGAVAQLATADGLGSVQGRTVVEEGGSAAIVADMTLAEPFSLSGDGNGAGAIRVDENLTVDFQGDLSLDGPLVLLAIEGGATVHVLGAVEDALVDSRLTLDVAAGAELTLDGDISVGQQMQKTGAGAAIVAGTAAFSGDVDVNAGELSLLGSGALMGSLRVAAGAALTVQGVQWLTETTRLTGSGEVRGDLAVPGILAPGDGLGVLAFTDNLALTSASRLQIEVSRLGTEVVADRVDVTGAVSLSGALELAFADDFSPALGESFSIVSASMITGAFTDLLLPQLPTDFAWHIAYSSNNVTLSVGAPVQFDPADFNSDGSVDGGDLAIWTSAYGVSGAAPLLGDGDGNETVDGADFLIWQRDAGATPTAAGIVVPEPASRLLTLSAAVIIVRSRRRRWLAAPRGSALEFS</sequence>
<dbReference type="Proteomes" id="UP000317909">
    <property type="component" value="Chromosome"/>
</dbReference>